<dbReference type="STRING" id="937334.SAMN05444406_1223"/>
<dbReference type="EMBL" id="FOXR01000022">
    <property type="protein sequence ID" value="SFQ26909.1"/>
    <property type="molecule type" value="Genomic_DNA"/>
</dbReference>
<dbReference type="GO" id="GO:0005524">
    <property type="term" value="F:ATP binding"/>
    <property type="evidence" value="ECO:0007669"/>
    <property type="project" value="UniProtKB-KW"/>
</dbReference>
<dbReference type="InterPro" id="IPR051786">
    <property type="entry name" value="ASN_synthetase/amidase"/>
</dbReference>
<keyword evidence="6 9" id="KW-0061">Asparagine biosynthesis</keyword>
<dbReference type="SUPFAM" id="SSF56235">
    <property type="entry name" value="N-terminal nucleophile aminohydrolases (Ntn hydrolases)"/>
    <property type="match status" value="1"/>
</dbReference>
<feature type="binding site" evidence="10">
    <location>
        <position position="263"/>
    </location>
    <ligand>
        <name>ATP</name>
        <dbReference type="ChEBI" id="CHEBI:30616"/>
    </ligand>
</feature>
<dbReference type="AlphaFoldDB" id="A0A1I5X4K7"/>
<gene>
    <name evidence="13" type="ORF">SAMN05444406_1223</name>
</gene>
<evidence type="ECO:0000256" key="10">
    <source>
        <dbReference type="PIRSR" id="PIRSR001589-2"/>
    </source>
</evidence>
<comment type="similarity">
    <text evidence="2">Belongs to the asparagine synthetase family.</text>
</comment>
<evidence type="ECO:0000256" key="6">
    <source>
        <dbReference type="ARBA" id="ARBA00022888"/>
    </source>
</evidence>
<dbReference type="RefSeq" id="WP_092282527.1">
    <property type="nucleotide sequence ID" value="NZ_FOXR01000022.1"/>
</dbReference>
<protein>
    <recommendedName>
        <fullName evidence="3">asparagine synthase (glutamine-hydrolyzing)</fullName>
        <ecNumber evidence="3">6.3.5.4</ecNumber>
    </recommendedName>
</protein>
<organism evidence="13 14">
    <name type="scientific">Caldicoprobacter faecalis</name>
    <dbReference type="NCBI Taxonomy" id="937334"/>
    <lineage>
        <taxon>Bacteria</taxon>
        <taxon>Bacillati</taxon>
        <taxon>Bacillota</taxon>
        <taxon>Clostridia</taxon>
        <taxon>Caldicoprobacterales</taxon>
        <taxon>Caldicoprobacteraceae</taxon>
        <taxon>Caldicoprobacter</taxon>
    </lineage>
</organism>
<evidence type="ECO:0000256" key="5">
    <source>
        <dbReference type="ARBA" id="ARBA00022840"/>
    </source>
</evidence>
<dbReference type="OrthoDB" id="9763290at2"/>
<evidence type="ECO:0000256" key="8">
    <source>
        <dbReference type="ARBA" id="ARBA00048741"/>
    </source>
</evidence>
<accession>A0A1I5X4K7</accession>
<evidence type="ECO:0000256" key="11">
    <source>
        <dbReference type="PIRSR" id="PIRSR001589-3"/>
    </source>
</evidence>
<dbReference type="NCBIfam" id="TIGR01536">
    <property type="entry name" value="asn_synth_AEB"/>
    <property type="match status" value="1"/>
</dbReference>
<feature type="site" description="Important for beta-aspartyl-AMP intermediate formation" evidence="11">
    <location>
        <position position="379"/>
    </location>
</feature>
<dbReference type="InterPro" id="IPR029055">
    <property type="entry name" value="Ntn_hydrolases_N"/>
</dbReference>
<feature type="active site" description="For GATase activity" evidence="9">
    <location>
        <position position="2"/>
    </location>
</feature>
<evidence type="ECO:0000256" key="2">
    <source>
        <dbReference type="ARBA" id="ARBA00005752"/>
    </source>
</evidence>
<keyword evidence="14" id="KW-1185">Reference proteome</keyword>
<dbReference type="EC" id="6.3.5.4" evidence="3"/>
<evidence type="ECO:0000256" key="9">
    <source>
        <dbReference type="PIRSR" id="PIRSR001589-1"/>
    </source>
</evidence>
<dbReference type="Pfam" id="PF13537">
    <property type="entry name" value="GATase_7"/>
    <property type="match status" value="1"/>
</dbReference>
<dbReference type="InterPro" id="IPR001962">
    <property type="entry name" value="Asn_synthase"/>
</dbReference>
<evidence type="ECO:0000313" key="13">
    <source>
        <dbReference type="EMBL" id="SFQ26909.1"/>
    </source>
</evidence>
<comment type="pathway">
    <text evidence="1">Amino-acid biosynthesis; L-asparagine biosynthesis; L-asparagine from L-aspartate (L-Gln route): step 1/1.</text>
</comment>
<name>A0A1I5X4K7_9FIRM</name>
<dbReference type="CDD" id="cd00712">
    <property type="entry name" value="AsnB"/>
    <property type="match status" value="1"/>
</dbReference>
<keyword evidence="4 10" id="KW-0547">Nucleotide-binding</keyword>
<comment type="catalytic activity">
    <reaction evidence="8">
        <text>L-aspartate + L-glutamine + ATP + H2O = L-asparagine + L-glutamate + AMP + diphosphate + H(+)</text>
        <dbReference type="Rhea" id="RHEA:12228"/>
        <dbReference type="ChEBI" id="CHEBI:15377"/>
        <dbReference type="ChEBI" id="CHEBI:15378"/>
        <dbReference type="ChEBI" id="CHEBI:29985"/>
        <dbReference type="ChEBI" id="CHEBI:29991"/>
        <dbReference type="ChEBI" id="CHEBI:30616"/>
        <dbReference type="ChEBI" id="CHEBI:33019"/>
        <dbReference type="ChEBI" id="CHEBI:58048"/>
        <dbReference type="ChEBI" id="CHEBI:58359"/>
        <dbReference type="ChEBI" id="CHEBI:456215"/>
        <dbReference type="EC" id="6.3.5.4"/>
    </reaction>
</comment>
<dbReference type="SUPFAM" id="SSF52402">
    <property type="entry name" value="Adenine nucleotide alpha hydrolases-like"/>
    <property type="match status" value="1"/>
</dbReference>
<dbReference type="Gene3D" id="3.40.50.620">
    <property type="entry name" value="HUPs"/>
    <property type="match status" value="1"/>
</dbReference>
<dbReference type="GO" id="GO:0004066">
    <property type="term" value="F:asparagine synthase (glutamine-hydrolyzing) activity"/>
    <property type="evidence" value="ECO:0007669"/>
    <property type="project" value="UniProtKB-EC"/>
</dbReference>
<dbReference type="PIRSF" id="PIRSF001589">
    <property type="entry name" value="Asn_synthetase_glu-h"/>
    <property type="match status" value="1"/>
</dbReference>
<evidence type="ECO:0000256" key="4">
    <source>
        <dbReference type="ARBA" id="ARBA00022741"/>
    </source>
</evidence>
<dbReference type="GO" id="GO:0005829">
    <property type="term" value="C:cytosol"/>
    <property type="evidence" value="ECO:0007669"/>
    <property type="project" value="TreeGrafter"/>
</dbReference>
<dbReference type="InterPro" id="IPR033738">
    <property type="entry name" value="AsnB_N"/>
</dbReference>
<evidence type="ECO:0000313" key="14">
    <source>
        <dbReference type="Proteomes" id="UP000198577"/>
    </source>
</evidence>
<feature type="binding site" evidence="10">
    <location>
        <begin position="377"/>
        <end position="378"/>
    </location>
    <ligand>
        <name>ATP</name>
        <dbReference type="ChEBI" id="CHEBI:30616"/>
    </ligand>
</feature>
<evidence type="ECO:0000256" key="7">
    <source>
        <dbReference type="ARBA" id="ARBA00022962"/>
    </source>
</evidence>
<feature type="binding site" evidence="10">
    <location>
        <position position="102"/>
    </location>
    <ligand>
        <name>L-glutamine</name>
        <dbReference type="ChEBI" id="CHEBI:58359"/>
    </ligand>
</feature>
<dbReference type="Proteomes" id="UP000198577">
    <property type="component" value="Unassembled WGS sequence"/>
</dbReference>
<dbReference type="GO" id="GO:0006529">
    <property type="term" value="P:asparagine biosynthetic process"/>
    <property type="evidence" value="ECO:0007669"/>
    <property type="project" value="UniProtKB-KW"/>
</dbReference>
<dbReference type="PROSITE" id="PS51278">
    <property type="entry name" value="GATASE_TYPE_2"/>
    <property type="match status" value="1"/>
</dbReference>
<feature type="binding site" evidence="10">
    <location>
        <position position="294"/>
    </location>
    <ligand>
        <name>ATP</name>
        <dbReference type="ChEBI" id="CHEBI:30616"/>
    </ligand>
</feature>
<evidence type="ECO:0000259" key="12">
    <source>
        <dbReference type="PROSITE" id="PS51278"/>
    </source>
</evidence>
<dbReference type="Pfam" id="PF00733">
    <property type="entry name" value="Asn_synthase"/>
    <property type="match status" value="1"/>
</dbReference>
<sequence>MCGIVGWIDWENDLRRQTAILKNMMDTLVNRGPDASGMRVSQHVALGHRRLIVVDPEGGGQPMERRVGGKSFVIVYNGELYNTKELRDQLKERGYEFQSYSDTETLLVSYIEWGPECVKRLNGIFAFGIWDEMNECLFLARDRFGVKPLFYVKKDNALFFGSEIKALLAHPDVQPCVDEEGLAEIFALGPTRTPGHGVFRGIKELKPGCCMLYTRRGTNVWRYWVLESLPHTDDVDTTAVKVRYLLQDAVERQLIADVPVCTLLSGGLDSSALTAFAAESYDKKGMGPLHTFSIEYEGNESFFRPNQFQPESDERWVRLVSEFLGTCHRTVKVDTRQLVDALAAAVRARDLPGMADIDSSLYLLFREVKRHATVALSGECADEIFGGYPWFHRQDLLQSATFPWSRSLDKRLSVLSEELRSRIDFKGYVAERYRSTLAEVPYLDGEDWLEKRRREMFYLNITWFMSQLLERKDRMSMANGLEVRVPFCDHRLVEYVWNIPWEMKTWGQREKGILRKALEGVLPKPVLNRKKNPYPKTYNPSYTQAVVCELNRIISCPSSPLVQLIDVAAVKALLEEVMSSQDSTPWFGQLMTGPQFCAYLIQVDMWLRQYGINVVSDMAYGMHEEYNPALCFE</sequence>
<dbReference type="InterPro" id="IPR017932">
    <property type="entry name" value="GATase_2_dom"/>
</dbReference>
<dbReference type="PANTHER" id="PTHR43284:SF1">
    <property type="entry name" value="ASPARAGINE SYNTHETASE"/>
    <property type="match status" value="1"/>
</dbReference>
<proteinExistence type="inferred from homology"/>
<dbReference type="CDD" id="cd01991">
    <property type="entry name" value="Asn_synthase_B_C"/>
    <property type="match status" value="1"/>
</dbReference>
<keyword evidence="7 9" id="KW-0315">Glutamine amidotransferase</keyword>
<dbReference type="Gene3D" id="3.60.20.10">
    <property type="entry name" value="Glutamine Phosphoribosylpyrophosphate, subunit 1, domain 1"/>
    <property type="match status" value="1"/>
</dbReference>
<feature type="domain" description="Glutamine amidotransferase type-2" evidence="12">
    <location>
        <begin position="2"/>
        <end position="216"/>
    </location>
</feature>
<dbReference type="PANTHER" id="PTHR43284">
    <property type="entry name" value="ASPARAGINE SYNTHETASE (GLUTAMINE-HYDROLYZING)"/>
    <property type="match status" value="1"/>
</dbReference>
<evidence type="ECO:0000256" key="1">
    <source>
        <dbReference type="ARBA" id="ARBA00005187"/>
    </source>
</evidence>
<evidence type="ECO:0000256" key="3">
    <source>
        <dbReference type="ARBA" id="ARBA00012737"/>
    </source>
</evidence>
<keyword evidence="5 10" id="KW-0067">ATP-binding</keyword>
<keyword evidence="9" id="KW-0028">Amino-acid biosynthesis</keyword>
<reference evidence="13 14" key="1">
    <citation type="submission" date="2016-10" db="EMBL/GenBank/DDBJ databases">
        <authorList>
            <person name="de Groot N.N."/>
        </authorList>
    </citation>
    <scope>NUCLEOTIDE SEQUENCE [LARGE SCALE GENOMIC DNA]</scope>
    <source>
        <strain evidence="13 14">DSM 20678</strain>
    </source>
</reference>
<dbReference type="InterPro" id="IPR006426">
    <property type="entry name" value="Asn_synth_AEB"/>
</dbReference>
<dbReference type="InterPro" id="IPR014729">
    <property type="entry name" value="Rossmann-like_a/b/a_fold"/>
</dbReference>